<reference evidence="2" key="1">
    <citation type="submission" date="2021-01" db="EMBL/GenBank/DDBJ databases">
        <authorList>
            <person name="Corre E."/>
            <person name="Pelletier E."/>
            <person name="Niang G."/>
            <person name="Scheremetjew M."/>
            <person name="Finn R."/>
            <person name="Kale V."/>
            <person name="Holt S."/>
            <person name="Cochrane G."/>
            <person name="Meng A."/>
            <person name="Brown T."/>
            <person name="Cohen L."/>
        </authorList>
    </citation>
    <scope>NUCLEOTIDE SEQUENCE</scope>
    <source>
        <strain evidence="2">CCMP2084</strain>
    </source>
</reference>
<gene>
    <name evidence="2" type="ORF">ASEP1449_LOCUS18159</name>
</gene>
<proteinExistence type="predicted"/>
<name>A0A7S2XW82_9STRA</name>
<evidence type="ECO:0000313" key="2">
    <source>
        <dbReference type="EMBL" id="CAD9826325.1"/>
    </source>
</evidence>
<sequence length="398" mass="44768">MATTNDGQEEEEDNPYLRLRAAKIARNEARLKELGLIRYNHENDYQNTVARKKKRVAPRNPVTHQQPLRRSTRRAASIVTTGYIFPEPPPEPRVVARRQGTKRPRIKTASHVSLVDESSTMQHPNASDLPAVSSGSGPASVKTTSIHVPAVVLGPYLEELPLDDAAIDENVMNLEKDCKRCALGREVCRTGKAAVISHAVMATLHHDHVQMMSGKHDSDQSDKHNKEGWNNTELYHLAASNRLSFNKYCGVQEWRNNSLFLWVNIGGPDNSATNEFLNGGRQMTWFGGSRMHDESPVIQRLIKVGQQQQEQNNVAKNNEHNGGIVLWCRLYDSSSSPKGFRPYTCLGRVAYHSHQPGTRPIQFVWTLLDYDQLVQYSGQPKDKTDSPSMFQRIVDASL</sequence>
<feature type="region of interest" description="Disordered" evidence="1">
    <location>
        <begin position="82"/>
        <end position="136"/>
    </location>
</feature>
<protein>
    <submittedName>
        <fullName evidence="2">Uncharacterized protein</fullName>
    </submittedName>
</protein>
<feature type="region of interest" description="Disordered" evidence="1">
    <location>
        <begin position="54"/>
        <end position="73"/>
    </location>
</feature>
<feature type="compositionally biased region" description="Basic residues" evidence="1">
    <location>
        <begin position="95"/>
        <end position="108"/>
    </location>
</feature>
<organism evidence="2">
    <name type="scientific">Attheya septentrionalis</name>
    <dbReference type="NCBI Taxonomy" id="420275"/>
    <lineage>
        <taxon>Eukaryota</taxon>
        <taxon>Sar</taxon>
        <taxon>Stramenopiles</taxon>
        <taxon>Ochrophyta</taxon>
        <taxon>Bacillariophyta</taxon>
        <taxon>Coscinodiscophyceae</taxon>
        <taxon>Chaetocerotophycidae</taxon>
        <taxon>Chaetocerotales</taxon>
        <taxon>Attheyaceae</taxon>
        <taxon>Attheya</taxon>
    </lineage>
</organism>
<feature type="compositionally biased region" description="Polar residues" evidence="1">
    <location>
        <begin position="116"/>
        <end position="125"/>
    </location>
</feature>
<dbReference type="EMBL" id="HBHQ01026821">
    <property type="protein sequence ID" value="CAD9826325.1"/>
    <property type="molecule type" value="Transcribed_RNA"/>
</dbReference>
<evidence type="ECO:0000256" key="1">
    <source>
        <dbReference type="SAM" id="MobiDB-lite"/>
    </source>
</evidence>
<accession>A0A7S2XW82</accession>
<dbReference type="AlphaFoldDB" id="A0A7S2XW82"/>